<dbReference type="STRING" id="1754192.A0A1Y1WZD1"/>
<dbReference type="Proteomes" id="UP000193944">
    <property type="component" value="Unassembled WGS sequence"/>
</dbReference>
<sequence>MNLNIKKNLYSSNLYSNSEILSSINEINNNKDNNGLSKLIHDNSSPDTSQTLSKRNSSPLIYHSTNTTTTANSATSSSATATMKSQPNESLSTSSSPSNATTATTSSSSNSMTTFIPKVGWCIKTYGKFSIFFVDGTNIILESRKPNQLQYLNYQDANYKKHIIYYLDQPIPKDVKQKLSYIFKFRELMKSNTN</sequence>
<keyword evidence="3" id="KW-1185">Reference proteome</keyword>
<feature type="compositionally biased region" description="Low complexity" evidence="1">
    <location>
        <begin position="90"/>
        <end position="110"/>
    </location>
</feature>
<dbReference type="InterPro" id="IPR036947">
    <property type="entry name" value="POLO_box_dom_sf"/>
</dbReference>
<dbReference type="Gene3D" id="3.30.1120.30">
    <property type="entry name" value="POLO box domain"/>
    <property type="match status" value="1"/>
</dbReference>
<organism evidence="2 3">
    <name type="scientific">Anaeromyces robustus</name>
    <dbReference type="NCBI Taxonomy" id="1754192"/>
    <lineage>
        <taxon>Eukaryota</taxon>
        <taxon>Fungi</taxon>
        <taxon>Fungi incertae sedis</taxon>
        <taxon>Chytridiomycota</taxon>
        <taxon>Chytridiomycota incertae sedis</taxon>
        <taxon>Neocallimastigomycetes</taxon>
        <taxon>Neocallimastigales</taxon>
        <taxon>Neocallimastigaceae</taxon>
        <taxon>Anaeromyces</taxon>
    </lineage>
</organism>
<feature type="compositionally biased region" description="Polar residues" evidence="1">
    <location>
        <begin position="42"/>
        <end position="59"/>
    </location>
</feature>
<evidence type="ECO:0000313" key="2">
    <source>
        <dbReference type="EMBL" id="ORX78863.1"/>
    </source>
</evidence>
<dbReference type="EMBL" id="MCFG01000195">
    <property type="protein sequence ID" value="ORX78863.1"/>
    <property type="molecule type" value="Genomic_DNA"/>
</dbReference>
<dbReference type="AlphaFoldDB" id="A0A1Y1WZD1"/>
<feature type="region of interest" description="Disordered" evidence="1">
    <location>
        <begin position="35"/>
        <end position="110"/>
    </location>
</feature>
<protein>
    <submittedName>
        <fullName evidence="2">Uncharacterized protein</fullName>
    </submittedName>
</protein>
<evidence type="ECO:0000313" key="3">
    <source>
        <dbReference type="Proteomes" id="UP000193944"/>
    </source>
</evidence>
<reference evidence="2 3" key="1">
    <citation type="submission" date="2016-08" db="EMBL/GenBank/DDBJ databases">
        <title>A Parts List for Fungal Cellulosomes Revealed by Comparative Genomics.</title>
        <authorList>
            <consortium name="DOE Joint Genome Institute"/>
            <person name="Haitjema C.H."/>
            <person name="Gilmore S.P."/>
            <person name="Henske J.K."/>
            <person name="Solomon K.V."/>
            <person name="De Groot R."/>
            <person name="Kuo A."/>
            <person name="Mondo S.J."/>
            <person name="Salamov A.A."/>
            <person name="Labutti K."/>
            <person name="Zhao Z."/>
            <person name="Chiniquy J."/>
            <person name="Barry K."/>
            <person name="Brewer H.M."/>
            <person name="Purvine S.O."/>
            <person name="Wright A.T."/>
            <person name="Boxma B."/>
            <person name="Van Alen T."/>
            <person name="Hackstein J.H."/>
            <person name="Baker S.E."/>
            <person name="Grigoriev I.V."/>
            <person name="O'Malley M.A."/>
        </authorList>
    </citation>
    <scope>NUCLEOTIDE SEQUENCE [LARGE SCALE GENOMIC DNA]</scope>
    <source>
        <strain evidence="2 3">S4</strain>
    </source>
</reference>
<reference evidence="2 3" key="2">
    <citation type="submission" date="2016-08" db="EMBL/GenBank/DDBJ databases">
        <title>Pervasive Adenine N6-methylation of Active Genes in Fungi.</title>
        <authorList>
            <consortium name="DOE Joint Genome Institute"/>
            <person name="Mondo S.J."/>
            <person name="Dannebaum R.O."/>
            <person name="Kuo R.C."/>
            <person name="Labutti K."/>
            <person name="Haridas S."/>
            <person name="Kuo A."/>
            <person name="Salamov A."/>
            <person name="Ahrendt S.R."/>
            <person name="Lipzen A."/>
            <person name="Sullivan W."/>
            <person name="Andreopoulos W.B."/>
            <person name="Clum A."/>
            <person name="Lindquist E."/>
            <person name="Daum C."/>
            <person name="Ramamoorthy G.K."/>
            <person name="Gryganskyi A."/>
            <person name="Culley D."/>
            <person name="Magnuson J.K."/>
            <person name="James T.Y."/>
            <person name="O'Malley M.A."/>
            <person name="Stajich J.E."/>
            <person name="Spatafora J.W."/>
            <person name="Visel A."/>
            <person name="Grigoriev I.V."/>
        </authorList>
    </citation>
    <scope>NUCLEOTIDE SEQUENCE [LARGE SCALE GENOMIC DNA]</scope>
    <source>
        <strain evidence="2 3">S4</strain>
    </source>
</reference>
<comment type="caution">
    <text evidence="2">The sequence shown here is derived from an EMBL/GenBank/DDBJ whole genome shotgun (WGS) entry which is preliminary data.</text>
</comment>
<feature type="compositionally biased region" description="Low complexity" evidence="1">
    <location>
        <begin position="64"/>
        <end position="82"/>
    </location>
</feature>
<proteinExistence type="predicted"/>
<gene>
    <name evidence="2" type="ORF">BCR32DRAFT_269819</name>
</gene>
<accession>A0A1Y1WZD1</accession>
<name>A0A1Y1WZD1_9FUNG</name>
<evidence type="ECO:0000256" key="1">
    <source>
        <dbReference type="SAM" id="MobiDB-lite"/>
    </source>
</evidence>